<feature type="transmembrane region" description="Helical" evidence="1">
    <location>
        <begin position="16"/>
        <end position="36"/>
    </location>
</feature>
<sequence>MMFKRARKCVAEQDGYAIALTLISMPLIIGASLFVIDAGRIANLNTDLANAVDAMALAGARELDGRSDAIPRAKLAIETLVENQSAMSGGGPGFGLGSRLHVVYDPNNDAASTVEVRFLTAIPASDDMPIDMSKLTTSSEAAQYAWVWSKDQAVNLLFPLNVAPQINVRSAAIATYTAAACEVAPLWICNPFEPTDINTAFANGSFYGRQVTMEIAGPSTAFPGNFGFLVMGDKKGGSALGKALATGAPNSCYGRDRVDTTKPGATWGNVAHGINVRLDLYRAGFKKYSKDPLYRPARNSRKGASDASSCNKYTLVTDKAMGMGFPGGTGTDIVMGGGRISASSDWDIDAYWYVNHSLEDPNGYDPSYPGYDPNFVPPAAPVDTIRNAVSSYPGGPTPASVTPSRYDVYRYEMLNNPGGMVSDPAPNGETGTPHCGWIDTSNTYSDDRRLVFAAVVDCIAASASGTLHGRTNLPIEAFVNMFVTRPADGDAVGPSKKTLSLEVVDVSGAGGRGTVEDFLREDAEIVRIDDFLSGG</sequence>
<feature type="domain" description="Putative Flp pilus-assembly TadG-like N-terminal" evidence="2">
    <location>
        <begin position="15"/>
        <end position="61"/>
    </location>
</feature>
<keyword evidence="1" id="KW-1133">Transmembrane helix</keyword>
<evidence type="ECO:0000256" key="1">
    <source>
        <dbReference type="SAM" id="Phobius"/>
    </source>
</evidence>
<organism evidence="3 4">
    <name type="scientific">Oricola cellulosilytica</name>
    <dbReference type="NCBI Taxonomy" id="1429082"/>
    <lineage>
        <taxon>Bacteria</taxon>
        <taxon>Pseudomonadati</taxon>
        <taxon>Pseudomonadota</taxon>
        <taxon>Alphaproteobacteria</taxon>
        <taxon>Hyphomicrobiales</taxon>
        <taxon>Ahrensiaceae</taxon>
        <taxon>Oricola</taxon>
    </lineage>
</organism>
<accession>A0A4R0PEY4</accession>
<dbReference type="EMBL" id="SJST01000001">
    <property type="protein sequence ID" value="TCD16171.1"/>
    <property type="molecule type" value="Genomic_DNA"/>
</dbReference>
<gene>
    <name evidence="3" type="ORF">E0D97_01670</name>
</gene>
<evidence type="ECO:0000313" key="4">
    <source>
        <dbReference type="Proteomes" id="UP000291301"/>
    </source>
</evidence>
<name>A0A4R0PEY4_9HYPH</name>
<dbReference type="OrthoDB" id="8014659at2"/>
<reference evidence="3 4" key="1">
    <citation type="journal article" date="2015" name="Antonie Van Leeuwenhoek">
        <title>Oricola cellulosilytica gen. nov., sp. nov., a cellulose-degrading bacterium of the family Phyllobacteriaceae isolated from surface seashore water, and emended descriptions of Mesorhizobium loti and Phyllobacterium myrsinacearum.</title>
        <authorList>
            <person name="Hameed A."/>
            <person name="Shahina M."/>
            <person name="Lai W.A."/>
            <person name="Lin S.Y."/>
            <person name="Young L.S."/>
            <person name="Liu Y.C."/>
            <person name="Hsu Y.H."/>
            <person name="Young C.C."/>
        </authorList>
    </citation>
    <scope>NUCLEOTIDE SEQUENCE [LARGE SCALE GENOMIC DNA]</scope>
    <source>
        <strain evidence="3 4">KCTC 52183</strain>
    </source>
</reference>
<dbReference type="RefSeq" id="WP_131564799.1">
    <property type="nucleotide sequence ID" value="NZ_JAINFK010000001.1"/>
</dbReference>
<dbReference type="AlphaFoldDB" id="A0A4R0PEY4"/>
<proteinExistence type="predicted"/>
<protein>
    <recommendedName>
        <fullName evidence="2">Putative Flp pilus-assembly TadG-like N-terminal domain-containing protein</fullName>
    </recommendedName>
</protein>
<dbReference type="Proteomes" id="UP000291301">
    <property type="component" value="Unassembled WGS sequence"/>
</dbReference>
<evidence type="ECO:0000313" key="3">
    <source>
        <dbReference type="EMBL" id="TCD16171.1"/>
    </source>
</evidence>
<evidence type="ECO:0000259" key="2">
    <source>
        <dbReference type="Pfam" id="PF13400"/>
    </source>
</evidence>
<dbReference type="InterPro" id="IPR028087">
    <property type="entry name" value="Tad_N"/>
</dbReference>
<keyword evidence="1" id="KW-0472">Membrane</keyword>
<keyword evidence="1" id="KW-0812">Transmembrane</keyword>
<keyword evidence="4" id="KW-1185">Reference proteome</keyword>
<comment type="caution">
    <text evidence="3">The sequence shown here is derived from an EMBL/GenBank/DDBJ whole genome shotgun (WGS) entry which is preliminary data.</text>
</comment>
<dbReference type="Pfam" id="PF13400">
    <property type="entry name" value="Tad"/>
    <property type="match status" value="1"/>
</dbReference>